<feature type="transmembrane region" description="Helical" evidence="2">
    <location>
        <begin position="110"/>
        <end position="130"/>
    </location>
</feature>
<sequence>MEGFNFYYLFSYFIIYSFLGWCLEVLYHLYSSRKFVNRGFLHGPICPIYGSCGALMAWFLTPVVNNPFYLFLGGFILASIIEYVTGYLLEKLFGARWWDYTDEKFNIKGYVCLKFSLFWGVISIFVMRIIHPRIEALVYSIPPFLSESLYTFILILFVVDFTLTINNLIEFNNILKELNNIADEFRENLIEMKNGLFDNINDMRDNIGERKEEINSKFDFRNTNFKQYSEKVMSRLKLKHKSLLKAYPNVTSRKFNDILEYIKNKKNN</sequence>
<accession>A0A0C1UFL2</accession>
<protein>
    <recommendedName>
        <fullName evidence="5">ABC-transporter type IV</fullName>
    </recommendedName>
</protein>
<feature type="coiled-coil region" evidence="1">
    <location>
        <begin position="168"/>
        <end position="195"/>
    </location>
</feature>
<feature type="transmembrane region" description="Helical" evidence="2">
    <location>
        <begin position="150"/>
        <end position="169"/>
    </location>
</feature>
<keyword evidence="2" id="KW-0472">Membrane</keyword>
<dbReference type="InterPro" id="IPR010540">
    <property type="entry name" value="CmpB_TMEM229"/>
</dbReference>
<evidence type="ECO:0008006" key="5">
    <source>
        <dbReference type="Google" id="ProtNLM"/>
    </source>
</evidence>
<dbReference type="OrthoDB" id="9789229at2"/>
<evidence type="ECO:0000313" key="4">
    <source>
        <dbReference type="Proteomes" id="UP000031366"/>
    </source>
</evidence>
<keyword evidence="2" id="KW-1133">Transmembrane helix</keyword>
<dbReference type="STRING" id="29341.RSJ17_15875"/>
<comment type="caution">
    <text evidence="3">The sequence shown here is derived from an EMBL/GenBank/DDBJ whole genome shotgun (WGS) entry which is preliminary data.</text>
</comment>
<keyword evidence="2" id="KW-0812">Transmembrane</keyword>
<dbReference type="Pfam" id="PF06541">
    <property type="entry name" value="ABC_trans_CmpB"/>
    <property type="match status" value="1"/>
</dbReference>
<evidence type="ECO:0000256" key="2">
    <source>
        <dbReference type="SAM" id="Phobius"/>
    </source>
</evidence>
<dbReference type="AlphaFoldDB" id="A0A0C1UFL2"/>
<organism evidence="3 4">
    <name type="scientific">Clostridium argentinense CDC 2741</name>
    <dbReference type="NCBI Taxonomy" id="1418104"/>
    <lineage>
        <taxon>Bacteria</taxon>
        <taxon>Bacillati</taxon>
        <taxon>Bacillota</taxon>
        <taxon>Clostridia</taxon>
        <taxon>Eubacteriales</taxon>
        <taxon>Clostridiaceae</taxon>
        <taxon>Clostridium</taxon>
    </lineage>
</organism>
<reference evidence="3 4" key="1">
    <citation type="journal article" date="2015" name="Infect. Genet. Evol.">
        <title>Genomic sequences of six botulinum neurotoxin-producing strains representing three clostridial species illustrate the mobility and diversity of botulinum neurotoxin genes.</title>
        <authorList>
            <person name="Smith T.J."/>
            <person name="Hill K.K."/>
            <person name="Xie G."/>
            <person name="Foley B.T."/>
            <person name="Williamson C.H."/>
            <person name="Foster J.T."/>
            <person name="Johnson S.L."/>
            <person name="Chertkov O."/>
            <person name="Teshima H."/>
            <person name="Gibbons H.S."/>
            <person name="Johnsky L.A."/>
            <person name="Karavis M.A."/>
            <person name="Smith L.A."/>
        </authorList>
    </citation>
    <scope>NUCLEOTIDE SEQUENCE [LARGE SCALE GENOMIC DNA]</scope>
    <source>
        <strain evidence="3 4">CDC 2741</strain>
    </source>
</reference>
<dbReference type="Proteomes" id="UP000031366">
    <property type="component" value="Unassembled WGS sequence"/>
</dbReference>
<evidence type="ECO:0000313" key="3">
    <source>
        <dbReference type="EMBL" id="KIE46210.1"/>
    </source>
</evidence>
<feature type="transmembrane region" description="Helical" evidence="2">
    <location>
        <begin position="67"/>
        <end position="89"/>
    </location>
</feature>
<feature type="transmembrane region" description="Helical" evidence="2">
    <location>
        <begin position="39"/>
        <end position="61"/>
    </location>
</feature>
<evidence type="ECO:0000256" key="1">
    <source>
        <dbReference type="SAM" id="Coils"/>
    </source>
</evidence>
<keyword evidence="1" id="KW-0175">Coiled coil</keyword>
<keyword evidence="4" id="KW-1185">Reference proteome</keyword>
<feature type="transmembrane region" description="Helical" evidence="2">
    <location>
        <begin position="6"/>
        <end position="27"/>
    </location>
</feature>
<name>A0A0C1UFL2_9CLOT</name>
<dbReference type="EMBL" id="AYSO01000017">
    <property type="protein sequence ID" value="KIE46210.1"/>
    <property type="molecule type" value="Genomic_DNA"/>
</dbReference>
<proteinExistence type="predicted"/>
<dbReference type="RefSeq" id="WP_052268137.1">
    <property type="nucleotide sequence ID" value="NZ_AYSO01000017.1"/>
</dbReference>
<gene>
    <name evidence="3" type="ORF">U732_1930</name>
</gene>